<comment type="caution">
    <text evidence="2">The sequence shown here is derived from an EMBL/GenBank/DDBJ whole genome shotgun (WGS) entry which is preliminary data.</text>
</comment>
<gene>
    <name evidence="2" type="ORF">BDP27DRAFT_1425424</name>
</gene>
<reference evidence="2" key="1">
    <citation type="submission" date="2020-11" db="EMBL/GenBank/DDBJ databases">
        <authorList>
            <consortium name="DOE Joint Genome Institute"/>
            <person name="Ahrendt S."/>
            <person name="Riley R."/>
            <person name="Andreopoulos W."/>
            <person name="Labutti K."/>
            <person name="Pangilinan J."/>
            <person name="Ruiz-Duenas F.J."/>
            <person name="Barrasa J.M."/>
            <person name="Sanchez-Garcia M."/>
            <person name="Camarero S."/>
            <person name="Miyauchi S."/>
            <person name="Serrano A."/>
            <person name="Linde D."/>
            <person name="Babiker R."/>
            <person name="Drula E."/>
            <person name="Ayuso-Fernandez I."/>
            <person name="Pacheco R."/>
            <person name="Padilla G."/>
            <person name="Ferreira P."/>
            <person name="Barriuso J."/>
            <person name="Kellner H."/>
            <person name="Castanera R."/>
            <person name="Alfaro M."/>
            <person name="Ramirez L."/>
            <person name="Pisabarro A.G."/>
            <person name="Kuo A."/>
            <person name="Tritt A."/>
            <person name="Lipzen A."/>
            <person name="He G."/>
            <person name="Yan M."/>
            <person name="Ng V."/>
            <person name="Cullen D."/>
            <person name="Martin F."/>
            <person name="Rosso M.-N."/>
            <person name="Henrissat B."/>
            <person name="Hibbett D."/>
            <person name="Martinez A.T."/>
            <person name="Grigoriev I.V."/>
        </authorList>
    </citation>
    <scope>NUCLEOTIDE SEQUENCE</scope>
    <source>
        <strain evidence="2">AH 40177</strain>
    </source>
</reference>
<accession>A0A9P5PMW9</accession>
<feature type="region of interest" description="Disordered" evidence="1">
    <location>
        <begin position="93"/>
        <end position="114"/>
    </location>
</feature>
<feature type="compositionally biased region" description="Basic and acidic residues" evidence="1">
    <location>
        <begin position="100"/>
        <end position="114"/>
    </location>
</feature>
<evidence type="ECO:0000313" key="3">
    <source>
        <dbReference type="Proteomes" id="UP000772434"/>
    </source>
</evidence>
<dbReference type="EMBL" id="JADNRY010000114">
    <property type="protein sequence ID" value="KAF9064835.1"/>
    <property type="molecule type" value="Genomic_DNA"/>
</dbReference>
<evidence type="ECO:0000256" key="1">
    <source>
        <dbReference type="SAM" id="MobiDB-lite"/>
    </source>
</evidence>
<organism evidence="2 3">
    <name type="scientific">Rhodocollybia butyracea</name>
    <dbReference type="NCBI Taxonomy" id="206335"/>
    <lineage>
        <taxon>Eukaryota</taxon>
        <taxon>Fungi</taxon>
        <taxon>Dikarya</taxon>
        <taxon>Basidiomycota</taxon>
        <taxon>Agaricomycotina</taxon>
        <taxon>Agaricomycetes</taxon>
        <taxon>Agaricomycetidae</taxon>
        <taxon>Agaricales</taxon>
        <taxon>Marasmiineae</taxon>
        <taxon>Omphalotaceae</taxon>
        <taxon>Rhodocollybia</taxon>
    </lineage>
</organism>
<sequence>MANFTHSGDVDKFDWSELKNVRDIAKAKKWDTTMDSEIRHYLFKRGLDIRHLYLNPRLTGEGGFVRLNSWDRNLATILPALLGYQTPLPAATMCNSPDSLRQRSEGEKTGRSKADKARDILNNLLNYSSALSWTLVTKSDIRVMEKAFQSAGLHDASRIRERWNLLSQNGKRMEFPMMAFGWLLGVLERKNHEEHEPLELEDDDLEIGMEF</sequence>
<name>A0A9P5PMW9_9AGAR</name>
<keyword evidence="3" id="KW-1185">Reference proteome</keyword>
<evidence type="ECO:0000313" key="2">
    <source>
        <dbReference type="EMBL" id="KAF9064835.1"/>
    </source>
</evidence>
<protein>
    <submittedName>
        <fullName evidence="2">Uncharacterized protein</fullName>
    </submittedName>
</protein>
<dbReference type="AlphaFoldDB" id="A0A9P5PMW9"/>
<proteinExistence type="predicted"/>
<dbReference type="Proteomes" id="UP000772434">
    <property type="component" value="Unassembled WGS sequence"/>
</dbReference>